<dbReference type="GO" id="GO:0005886">
    <property type="term" value="C:plasma membrane"/>
    <property type="evidence" value="ECO:0007669"/>
    <property type="project" value="UniProtKB-SubCell"/>
</dbReference>
<evidence type="ECO:0000256" key="2">
    <source>
        <dbReference type="ARBA" id="ARBA00022475"/>
    </source>
</evidence>
<evidence type="ECO:0000313" key="8">
    <source>
        <dbReference type="EMBL" id="KGK11818.1"/>
    </source>
</evidence>
<reference evidence="8 9" key="1">
    <citation type="submission" date="2014-04" db="EMBL/GenBank/DDBJ databases">
        <title>Genome sequencing of Vibrio navarrensis strains.</title>
        <authorList>
            <person name="Gladney L.M."/>
            <person name="Katz L.S."/>
            <person name="Marino-Ramirez L."/>
            <person name="Jordan I.K."/>
        </authorList>
    </citation>
    <scope>NUCLEOTIDE SEQUENCE [LARGE SCALE GENOMIC DNA]</scope>
    <source>
        <strain evidence="8 9">ATCC 51183</strain>
    </source>
</reference>
<evidence type="ECO:0000256" key="5">
    <source>
        <dbReference type="ARBA" id="ARBA00023136"/>
    </source>
</evidence>
<dbReference type="PANTHER" id="PTHR35007:SF2">
    <property type="entry name" value="PILUS ASSEMBLE PROTEIN"/>
    <property type="match status" value="1"/>
</dbReference>
<dbReference type="GeneID" id="43683710"/>
<keyword evidence="9" id="KW-1185">Reference proteome</keyword>
<dbReference type="PANTHER" id="PTHR35007">
    <property type="entry name" value="INTEGRAL MEMBRANE PROTEIN-RELATED"/>
    <property type="match status" value="1"/>
</dbReference>
<dbReference type="InterPro" id="IPR018076">
    <property type="entry name" value="T2SS_GspF_dom"/>
</dbReference>
<keyword evidence="5 6" id="KW-0472">Membrane</keyword>
<feature type="transmembrane region" description="Helical" evidence="6">
    <location>
        <begin position="79"/>
        <end position="98"/>
    </location>
</feature>
<sequence>MKWLMVLSWVAIGLYFLSHKRKQDKTIRRIIDFEQDFEGVKGQKTVIDAQKFDVSLKSKIRQSIKTFITILQPEPVKKIAAFLLVSGVFLYLVNDFVLRKDIFQVMLFGQPPLFVVFMVKLKQAKANKFKEDFPDALNILSGALSSGQSIVHAFEYVGLQLDNEVGREFKLMSERLLIGEDPDEVLARSSASFPYVEYFFFAATIRINLNRGGQLKEVISRINRLMFEARAVEKKKNALTSEARMSAKIIASLPIFFLMILKFTSPENYDFVMFQDGGKPIFYYVLSSEIIGFICIWMILRGVRA</sequence>
<gene>
    <name evidence="8" type="ORF">EA26_11075</name>
</gene>
<feature type="transmembrane region" description="Helical" evidence="6">
    <location>
        <begin position="245"/>
        <end position="261"/>
    </location>
</feature>
<dbReference type="RefSeq" id="WP_039427392.1">
    <property type="nucleotide sequence ID" value="NZ_CP061844.1"/>
</dbReference>
<keyword evidence="4 6" id="KW-1133">Transmembrane helix</keyword>
<organism evidence="8 9">
    <name type="scientific">Vibrio navarrensis</name>
    <dbReference type="NCBI Taxonomy" id="29495"/>
    <lineage>
        <taxon>Bacteria</taxon>
        <taxon>Pseudomonadati</taxon>
        <taxon>Pseudomonadota</taxon>
        <taxon>Gammaproteobacteria</taxon>
        <taxon>Vibrionales</taxon>
        <taxon>Vibrionaceae</taxon>
        <taxon>Vibrio</taxon>
    </lineage>
</organism>
<evidence type="ECO:0000256" key="4">
    <source>
        <dbReference type="ARBA" id="ARBA00022989"/>
    </source>
</evidence>
<dbReference type="AlphaFoldDB" id="A0A099LU97"/>
<evidence type="ECO:0000256" key="6">
    <source>
        <dbReference type="SAM" id="Phobius"/>
    </source>
</evidence>
<evidence type="ECO:0000259" key="7">
    <source>
        <dbReference type="Pfam" id="PF00482"/>
    </source>
</evidence>
<dbReference type="STRING" id="29495.EA26_11075"/>
<accession>A0A099LU97</accession>
<dbReference type="eggNOG" id="COG4965">
    <property type="taxonomic scope" value="Bacteria"/>
</dbReference>
<evidence type="ECO:0000256" key="3">
    <source>
        <dbReference type="ARBA" id="ARBA00022692"/>
    </source>
</evidence>
<keyword evidence="2" id="KW-1003">Cell membrane</keyword>
<dbReference type="EMBL" id="JMCG01000001">
    <property type="protein sequence ID" value="KGK11818.1"/>
    <property type="molecule type" value="Genomic_DNA"/>
</dbReference>
<proteinExistence type="predicted"/>
<feature type="domain" description="Type II secretion system protein GspF" evidence="7">
    <location>
        <begin position="137"/>
        <end position="260"/>
    </location>
</feature>
<comment type="subcellular location">
    <subcellularLocation>
        <location evidence="1">Cell membrane</location>
        <topology evidence="1">Multi-pass membrane protein</topology>
    </subcellularLocation>
</comment>
<feature type="transmembrane region" description="Helical" evidence="6">
    <location>
        <begin position="281"/>
        <end position="300"/>
    </location>
</feature>
<dbReference type="Proteomes" id="UP000029994">
    <property type="component" value="Unassembled WGS sequence"/>
</dbReference>
<evidence type="ECO:0000313" key="9">
    <source>
        <dbReference type="Proteomes" id="UP000029994"/>
    </source>
</evidence>
<evidence type="ECO:0000256" key="1">
    <source>
        <dbReference type="ARBA" id="ARBA00004651"/>
    </source>
</evidence>
<comment type="caution">
    <text evidence="8">The sequence shown here is derived from an EMBL/GenBank/DDBJ whole genome shotgun (WGS) entry which is preliminary data.</text>
</comment>
<name>A0A099LU97_9VIBR</name>
<keyword evidence="3 6" id="KW-0812">Transmembrane</keyword>
<protein>
    <submittedName>
        <fullName evidence="8">Pilus assembly protein TadB</fullName>
    </submittedName>
</protein>
<dbReference type="Pfam" id="PF00482">
    <property type="entry name" value="T2SSF"/>
    <property type="match status" value="1"/>
</dbReference>